<evidence type="ECO:0000313" key="2">
    <source>
        <dbReference type="EMBL" id="KAL3811747.1"/>
    </source>
</evidence>
<gene>
    <name evidence="2" type="ORF">ACHAXA_005717</name>
</gene>
<protein>
    <submittedName>
        <fullName evidence="2">Uncharacterized protein</fullName>
    </submittedName>
</protein>
<dbReference type="Proteomes" id="UP001530377">
    <property type="component" value="Unassembled WGS sequence"/>
</dbReference>
<proteinExistence type="predicted"/>
<organism evidence="2 3">
    <name type="scientific">Cyclostephanos tholiformis</name>
    <dbReference type="NCBI Taxonomy" id="382380"/>
    <lineage>
        <taxon>Eukaryota</taxon>
        <taxon>Sar</taxon>
        <taxon>Stramenopiles</taxon>
        <taxon>Ochrophyta</taxon>
        <taxon>Bacillariophyta</taxon>
        <taxon>Coscinodiscophyceae</taxon>
        <taxon>Thalassiosirophycidae</taxon>
        <taxon>Stephanodiscales</taxon>
        <taxon>Stephanodiscaceae</taxon>
        <taxon>Cyclostephanos</taxon>
    </lineage>
</organism>
<keyword evidence="3" id="KW-1185">Reference proteome</keyword>
<name>A0ABD3RHD5_9STRA</name>
<sequence length="354" mass="39191">MKTLQTILLLAVGSVSQTWAFRATISSEAKRSPFITNALSSTRIRDDGCVIATGATSSEGHQKRRYFLLQSLGLATLIPASAASFPFITNAADDFIYKREVNEADLTSQLFNPDGSLRDPNMIVEAQEKAVDLSFSIPSYSDAIHINIAMDGLQPTSLVTDAATNLRASYNLPLKWNLKESLQLPLYYDSSEGKNGKSCNRITVYSISKNDLDATILKKASEVGVAKSLFMDRISNDYFDKGVQKADLISGRTVRKPIQSLKEKGEFDEQVYYEFDLAFAPAECPGYMEGNKENLGLGFCPYDSIYLVSATVLKTNEGDEGGTMMCCVVECNKNEWKIANSDLRRIRNSFKVLY</sequence>
<evidence type="ECO:0000256" key="1">
    <source>
        <dbReference type="SAM" id="SignalP"/>
    </source>
</evidence>
<dbReference type="EMBL" id="JALLPB020000238">
    <property type="protein sequence ID" value="KAL3811747.1"/>
    <property type="molecule type" value="Genomic_DNA"/>
</dbReference>
<dbReference type="AlphaFoldDB" id="A0ABD3RHD5"/>
<keyword evidence="1" id="KW-0732">Signal</keyword>
<feature type="chain" id="PRO_5044870606" evidence="1">
    <location>
        <begin position="21"/>
        <end position="354"/>
    </location>
</feature>
<accession>A0ABD3RHD5</accession>
<comment type="caution">
    <text evidence="2">The sequence shown here is derived from an EMBL/GenBank/DDBJ whole genome shotgun (WGS) entry which is preliminary data.</text>
</comment>
<feature type="signal peptide" evidence="1">
    <location>
        <begin position="1"/>
        <end position="20"/>
    </location>
</feature>
<reference evidence="2 3" key="1">
    <citation type="submission" date="2024-10" db="EMBL/GenBank/DDBJ databases">
        <title>Updated reference genomes for cyclostephanoid diatoms.</title>
        <authorList>
            <person name="Roberts W.R."/>
            <person name="Alverson A.J."/>
        </authorList>
    </citation>
    <scope>NUCLEOTIDE SEQUENCE [LARGE SCALE GENOMIC DNA]</scope>
    <source>
        <strain evidence="2 3">AJA228-03</strain>
    </source>
</reference>
<evidence type="ECO:0000313" key="3">
    <source>
        <dbReference type="Proteomes" id="UP001530377"/>
    </source>
</evidence>